<dbReference type="PRINTS" id="PR00992">
    <property type="entry name" value="ALARACEMASE"/>
</dbReference>
<comment type="function">
    <text evidence="5">Catalyzes the interconversion of L-alanine and D-alanine. May also act on other amino acids.</text>
</comment>
<dbReference type="InterPro" id="IPR020622">
    <property type="entry name" value="Ala_racemase_pyridoxalP-BS"/>
</dbReference>
<dbReference type="PROSITE" id="PS00395">
    <property type="entry name" value="ALANINE_RACEMASE"/>
    <property type="match status" value="1"/>
</dbReference>
<evidence type="ECO:0000256" key="5">
    <source>
        <dbReference type="HAMAP-Rule" id="MF_01201"/>
    </source>
</evidence>
<dbReference type="PANTHER" id="PTHR30511:SF0">
    <property type="entry name" value="ALANINE RACEMASE, CATABOLIC-RELATED"/>
    <property type="match status" value="1"/>
</dbReference>
<dbReference type="SUPFAM" id="SSF50621">
    <property type="entry name" value="Alanine racemase C-terminal domain-like"/>
    <property type="match status" value="1"/>
</dbReference>
<dbReference type="HAMAP" id="MF_01201">
    <property type="entry name" value="Ala_racemase"/>
    <property type="match status" value="1"/>
</dbReference>
<dbReference type="SMART" id="SM01005">
    <property type="entry name" value="Ala_racemase_C"/>
    <property type="match status" value="1"/>
</dbReference>
<comment type="similarity">
    <text evidence="5">Belongs to the alanine racemase family.</text>
</comment>
<dbReference type="FunFam" id="3.20.20.10:FF:000002">
    <property type="entry name" value="Alanine racemase"/>
    <property type="match status" value="1"/>
</dbReference>
<dbReference type="CDD" id="cd00430">
    <property type="entry name" value="PLPDE_III_AR"/>
    <property type="match status" value="1"/>
</dbReference>
<reference evidence="9" key="1">
    <citation type="journal article" date="2020" name="mSystems">
        <title>Genome- and Community-Level Interaction Insights into Carbon Utilization and Element Cycling Functions of Hydrothermarchaeota in Hydrothermal Sediment.</title>
        <authorList>
            <person name="Zhou Z."/>
            <person name="Liu Y."/>
            <person name="Xu W."/>
            <person name="Pan J."/>
            <person name="Luo Z.H."/>
            <person name="Li M."/>
        </authorList>
    </citation>
    <scope>NUCLEOTIDE SEQUENCE [LARGE SCALE GENOMIC DNA]</scope>
    <source>
        <strain evidence="9">HyVt-233</strain>
    </source>
</reference>
<feature type="binding site" evidence="5 7">
    <location>
        <position position="308"/>
    </location>
    <ligand>
        <name>substrate</name>
    </ligand>
</feature>
<dbReference type="Gene3D" id="3.20.20.10">
    <property type="entry name" value="Alanine racemase"/>
    <property type="match status" value="1"/>
</dbReference>
<dbReference type="Gene3D" id="2.40.37.10">
    <property type="entry name" value="Lyase, Ornithine Decarboxylase, Chain A, domain 1"/>
    <property type="match status" value="1"/>
</dbReference>
<evidence type="ECO:0000259" key="8">
    <source>
        <dbReference type="SMART" id="SM01005"/>
    </source>
</evidence>
<dbReference type="InterPro" id="IPR009006">
    <property type="entry name" value="Ala_racemase/Decarboxylase_C"/>
</dbReference>
<evidence type="ECO:0000256" key="4">
    <source>
        <dbReference type="ARBA" id="ARBA00023235"/>
    </source>
</evidence>
<evidence type="ECO:0000313" key="9">
    <source>
        <dbReference type="EMBL" id="HDD45103.1"/>
    </source>
</evidence>
<dbReference type="EC" id="5.1.1.1" evidence="5"/>
<feature type="modified residue" description="N6-(pyridoxal phosphate)lysine" evidence="5 6">
    <location>
        <position position="34"/>
    </location>
</feature>
<evidence type="ECO:0000256" key="6">
    <source>
        <dbReference type="PIRSR" id="PIRSR600821-50"/>
    </source>
</evidence>
<feature type="binding site" evidence="5 7">
    <location>
        <position position="132"/>
    </location>
    <ligand>
        <name>substrate</name>
    </ligand>
</feature>
<dbReference type="AlphaFoldDB" id="A0A7C0U425"/>
<dbReference type="UniPathway" id="UPA00042">
    <property type="reaction ID" value="UER00497"/>
</dbReference>
<dbReference type="Pfam" id="PF01168">
    <property type="entry name" value="Ala_racemase_N"/>
    <property type="match status" value="1"/>
</dbReference>
<evidence type="ECO:0000256" key="1">
    <source>
        <dbReference type="ARBA" id="ARBA00000316"/>
    </source>
</evidence>
<dbReference type="GO" id="GO:0008784">
    <property type="term" value="F:alanine racemase activity"/>
    <property type="evidence" value="ECO:0007669"/>
    <property type="project" value="UniProtKB-UniRule"/>
</dbReference>
<dbReference type="InterPro" id="IPR029066">
    <property type="entry name" value="PLP-binding_barrel"/>
</dbReference>
<keyword evidence="3 5" id="KW-0663">Pyridoxal phosphate</keyword>
<organism evidence="9">
    <name type="scientific">Desulfofervidus auxilii</name>
    <dbReference type="NCBI Taxonomy" id="1621989"/>
    <lineage>
        <taxon>Bacteria</taxon>
        <taxon>Pseudomonadati</taxon>
        <taxon>Thermodesulfobacteriota</taxon>
        <taxon>Candidatus Desulfofervidia</taxon>
        <taxon>Candidatus Desulfofervidales</taxon>
        <taxon>Candidatus Desulfofervidaceae</taxon>
        <taxon>Candidatus Desulfofervidus</taxon>
    </lineage>
</organism>
<comment type="pathway">
    <text evidence="5">Amino-acid biosynthesis; D-alanine biosynthesis; D-alanine from L-alanine: step 1/1.</text>
</comment>
<dbReference type="InterPro" id="IPR000821">
    <property type="entry name" value="Ala_racemase"/>
</dbReference>
<dbReference type="GO" id="GO:0005829">
    <property type="term" value="C:cytosol"/>
    <property type="evidence" value="ECO:0007669"/>
    <property type="project" value="TreeGrafter"/>
</dbReference>
<evidence type="ECO:0000256" key="3">
    <source>
        <dbReference type="ARBA" id="ARBA00022898"/>
    </source>
</evidence>
<dbReference type="GO" id="GO:0030632">
    <property type="term" value="P:D-alanine biosynthetic process"/>
    <property type="evidence" value="ECO:0007669"/>
    <property type="project" value="UniProtKB-UniRule"/>
</dbReference>
<dbReference type="EMBL" id="DRBS01000357">
    <property type="protein sequence ID" value="HDD45103.1"/>
    <property type="molecule type" value="Genomic_DNA"/>
</dbReference>
<dbReference type="InterPro" id="IPR001608">
    <property type="entry name" value="Ala_racemase_N"/>
</dbReference>
<keyword evidence="4 5" id="KW-0413">Isomerase</keyword>
<dbReference type="GO" id="GO:0030170">
    <property type="term" value="F:pyridoxal phosphate binding"/>
    <property type="evidence" value="ECO:0007669"/>
    <property type="project" value="UniProtKB-UniRule"/>
</dbReference>
<accession>A0A7C0U425</accession>
<comment type="cofactor">
    <cofactor evidence="2 5 6">
        <name>pyridoxal 5'-phosphate</name>
        <dbReference type="ChEBI" id="CHEBI:597326"/>
    </cofactor>
</comment>
<comment type="catalytic activity">
    <reaction evidence="1 5">
        <text>L-alanine = D-alanine</text>
        <dbReference type="Rhea" id="RHEA:20249"/>
        <dbReference type="ChEBI" id="CHEBI:57416"/>
        <dbReference type="ChEBI" id="CHEBI:57972"/>
        <dbReference type="EC" id="5.1.1.1"/>
    </reaction>
</comment>
<feature type="active site" description="Proton acceptor; specific for D-alanine" evidence="5">
    <location>
        <position position="34"/>
    </location>
</feature>
<dbReference type="PANTHER" id="PTHR30511">
    <property type="entry name" value="ALANINE RACEMASE"/>
    <property type="match status" value="1"/>
</dbReference>
<dbReference type="Proteomes" id="UP000886289">
    <property type="component" value="Unassembled WGS sequence"/>
</dbReference>
<name>A0A7C0U425_DESA2</name>
<comment type="caution">
    <text evidence="9">The sequence shown here is derived from an EMBL/GenBank/DDBJ whole genome shotgun (WGS) entry which is preliminary data.</text>
</comment>
<dbReference type="SUPFAM" id="SSF51419">
    <property type="entry name" value="PLP-binding barrel"/>
    <property type="match status" value="1"/>
</dbReference>
<sequence>MSVLVEIDLKAIAANLAEIKKFVGNKIKIMPVVKADAYGHGLIPVAQTLVKNGVEFLAVSYVTEGIKLREAGINIPIVILLGVLPEEIEAVFEYQFIPVIYHLEIASLLSKRAIKYKTVLSVFLKIDTGMGRLGVFYKEAISFLKSILTMPGLKILGITSHLAVAESNERFTKKQLSRFKEVLKAAKEMGFQLPYNHIANSAGILNYNESFFQVVRPGLSIYGIYPVSSLRKKIKLKPAMSVKTKIIYLKWLPPNVGISYGHTFITSRKTKVAVLPIGYDQGLFRQLSNKGEVLIQGKRAPIIGTVCMHLTMVDVTHIEHLNLGEEVVILGKQGKEEITAEEIAKKAGTISYDVLCRFGKNNLRVYKC</sequence>
<proteinExistence type="inferred from homology"/>
<feature type="active site" description="Proton acceptor; specific for L-alanine" evidence="5">
    <location>
        <position position="260"/>
    </location>
</feature>
<feature type="domain" description="Alanine racemase C-terminal" evidence="8">
    <location>
        <begin position="239"/>
        <end position="367"/>
    </location>
</feature>
<dbReference type="Pfam" id="PF00842">
    <property type="entry name" value="Ala_racemase_C"/>
    <property type="match status" value="1"/>
</dbReference>
<gene>
    <name evidence="9" type="primary">alr</name>
    <name evidence="9" type="ORF">ENG63_09645</name>
</gene>
<evidence type="ECO:0000256" key="7">
    <source>
        <dbReference type="PIRSR" id="PIRSR600821-52"/>
    </source>
</evidence>
<dbReference type="InterPro" id="IPR011079">
    <property type="entry name" value="Ala_racemase_C"/>
</dbReference>
<evidence type="ECO:0000256" key="2">
    <source>
        <dbReference type="ARBA" id="ARBA00001933"/>
    </source>
</evidence>
<dbReference type="NCBIfam" id="TIGR00492">
    <property type="entry name" value="alr"/>
    <property type="match status" value="1"/>
</dbReference>
<protein>
    <recommendedName>
        <fullName evidence="5">Alanine racemase</fullName>
        <ecNumber evidence="5">5.1.1.1</ecNumber>
    </recommendedName>
</protein>